<comment type="caution">
    <text evidence="1">The sequence shown here is derived from an EMBL/GenBank/DDBJ whole genome shotgun (WGS) entry which is preliminary data.</text>
</comment>
<name>A0ABR5SV27_9BACL</name>
<keyword evidence="2" id="KW-1185">Reference proteome</keyword>
<sequence>MLETLGSEYETLEVVYKETKSIRELKGFLSEHRDAGCLVLSAHGSYDNKNNSAGLSIGEDIWMANENDFSVPPIVLLSSCHVSPRGSGVVSVADMFMRCGAFTVLGTFIPVDVRRNGLLMIRLFLYIAETQIGKYDFKTLDEIWAFIVSSNAINEVIDSNPALKRWAMQVKPDGSFPLKDFQQIQSVGKLRVSHVYEDTMNVLSEMMKGEKLEAHLENIKHTDNFFPESLFYQLIGHPENVFITNKVFEQASES</sequence>
<gene>
    <name evidence="1" type="ORF">AML91_14340</name>
</gene>
<protein>
    <recommendedName>
        <fullName evidence="3">CHAT domain-containing protein</fullName>
    </recommendedName>
</protein>
<dbReference type="EMBL" id="LIPY01000113">
    <property type="protein sequence ID" value="KWX74883.1"/>
    <property type="molecule type" value="Genomic_DNA"/>
</dbReference>
<proteinExistence type="predicted"/>
<evidence type="ECO:0000313" key="1">
    <source>
        <dbReference type="EMBL" id="KWX74883.1"/>
    </source>
</evidence>
<organism evidence="1 2">
    <name type="scientific">Paenibacillus jilunlii</name>
    <dbReference type="NCBI Taxonomy" id="682956"/>
    <lineage>
        <taxon>Bacteria</taxon>
        <taxon>Bacillati</taxon>
        <taxon>Bacillota</taxon>
        <taxon>Bacilli</taxon>
        <taxon>Bacillales</taxon>
        <taxon>Paenibacillaceae</taxon>
        <taxon>Paenibacillus</taxon>
    </lineage>
</organism>
<reference evidence="1 2" key="1">
    <citation type="submission" date="2015-08" db="EMBL/GenBank/DDBJ databases">
        <title>Genome of Paenibacillus jilunlii.</title>
        <authorList>
            <person name="Sant'Anna F.H."/>
            <person name="Ambrosini A."/>
            <person name="Souza R."/>
            <person name="Bach E."/>
            <person name="Fernandes G."/>
            <person name="Balsanelli E."/>
            <person name="Baura V.A."/>
            <person name="Pedrosa F.O."/>
            <person name="Souza E.M."/>
            <person name="Passaglia L."/>
        </authorList>
    </citation>
    <scope>NUCLEOTIDE SEQUENCE [LARGE SCALE GENOMIC DNA]</scope>
    <source>
        <strain evidence="1 2">DSM 23019</strain>
    </source>
</reference>
<evidence type="ECO:0000313" key="2">
    <source>
        <dbReference type="Proteomes" id="UP000070252"/>
    </source>
</evidence>
<evidence type="ECO:0008006" key="3">
    <source>
        <dbReference type="Google" id="ProtNLM"/>
    </source>
</evidence>
<accession>A0ABR5SV27</accession>
<dbReference type="Proteomes" id="UP000070252">
    <property type="component" value="Unassembled WGS sequence"/>
</dbReference>